<organism evidence="3 4">
    <name type="scientific">Oikopleura dioica</name>
    <name type="common">Tunicate</name>
    <dbReference type="NCBI Taxonomy" id="34765"/>
    <lineage>
        <taxon>Eukaryota</taxon>
        <taxon>Metazoa</taxon>
        <taxon>Chordata</taxon>
        <taxon>Tunicata</taxon>
        <taxon>Appendicularia</taxon>
        <taxon>Copelata</taxon>
        <taxon>Oikopleuridae</taxon>
        <taxon>Oikopleura</taxon>
    </lineage>
</organism>
<keyword evidence="2" id="KW-0812">Transmembrane</keyword>
<sequence>MEPLDAQRLRILILTAVGLCIVSPLVDSIFTPMAILVIVVGFFDSRHLNQNRSGPRPRIVPRQNAQKTVKYKQTTRHQHHHPESLKRPDQLVIHDQSSHDTDSVNSFDPADELLSLCRLDRRTVHQDDLCDDVFLATPSNWKSLPSFSDASCPNSQLQHSSSARSRSSSSSSTKRSSKMQRHEISPPHENNKENTHTLLLTTDDSLKRLLSTWADEHIRQFQDEIDDTTICDNDLFLSDEEIQLYRKTHCGRLAGSNAPLSSSSAPNYIVS</sequence>
<proteinExistence type="predicted"/>
<name>A0ABN7SSD5_OIKDI</name>
<evidence type="ECO:0000256" key="2">
    <source>
        <dbReference type="SAM" id="Phobius"/>
    </source>
</evidence>
<keyword evidence="4" id="KW-1185">Reference proteome</keyword>
<evidence type="ECO:0000313" key="4">
    <source>
        <dbReference type="Proteomes" id="UP001158576"/>
    </source>
</evidence>
<keyword evidence="2" id="KW-0472">Membrane</keyword>
<gene>
    <name evidence="3" type="ORF">OKIOD_LOCUS11633</name>
</gene>
<reference evidence="3 4" key="1">
    <citation type="submission" date="2021-04" db="EMBL/GenBank/DDBJ databases">
        <authorList>
            <person name="Bliznina A."/>
        </authorList>
    </citation>
    <scope>NUCLEOTIDE SEQUENCE [LARGE SCALE GENOMIC DNA]</scope>
</reference>
<feature type="compositionally biased region" description="Basic and acidic residues" evidence="1">
    <location>
        <begin position="180"/>
        <end position="195"/>
    </location>
</feature>
<feature type="compositionally biased region" description="Basic residues" evidence="1">
    <location>
        <begin position="69"/>
        <end position="80"/>
    </location>
</feature>
<feature type="region of interest" description="Disordered" evidence="1">
    <location>
        <begin position="149"/>
        <end position="197"/>
    </location>
</feature>
<dbReference type="EMBL" id="OU015566">
    <property type="protein sequence ID" value="CAG5106491.1"/>
    <property type="molecule type" value="Genomic_DNA"/>
</dbReference>
<protein>
    <submittedName>
        <fullName evidence="3">Oidioi.mRNA.OKI2018_I69.chr1.g2868.t1.cds</fullName>
    </submittedName>
</protein>
<keyword evidence="2" id="KW-1133">Transmembrane helix</keyword>
<feature type="transmembrane region" description="Helical" evidence="2">
    <location>
        <begin position="12"/>
        <end position="43"/>
    </location>
</feature>
<evidence type="ECO:0000313" key="3">
    <source>
        <dbReference type="EMBL" id="CAG5106491.1"/>
    </source>
</evidence>
<feature type="compositionally biased region" description="Low complexity" evidence="1">
    <location>
        <begin position="160"/>
        <end position="174"/>
    </location>
</feature>
<feature type="compositionally biased region" description="Polar residues" evidence="1">
    <location>
        <begin position="149"/>
        <end position="159"/>
    </location>
</feature>
<evidence type="ECO:0000256" key="1">
    <source>
        <dbReference type="SAM" id="MobiDB-lite"/>
    </source>
</evidence>
<accession>A0ABN7SSD5</accession>
<dbReference type="Proteomes" id="UP001158576">
    <property type="component" value="Chromosome 1"/>
</dbReference>
<feature type="region of interest" description="Disordered" evidence="1">
    <location>
        <begin position="51"/>
        <end position="90"/>
    </location>
</feature>